<dbReference type="SUPFAM" id="SSF81653">
    <property type="entry name" value="Calcium ATPase, transduction domain A"/>
    <property type="match status" value="1"/>
</dbReference>
<comment type="caution">
    <text evidence="11">The sequence shown here is derived from an EMBL/GenBank/DDBJ whole genome shotgun (WGS) entry which is preliminary data.</text>
</comment>
<feature type="transmembrane region" description="Helical" evidence="9">
    <location>
        <begin position="591"/>
        <end position="609"/>
    </location>
</feature>
<dbReference type="InterPro" id="IPR008250">
    <property type="entry name" value="ATPase_P-typ_transduc_dom_A_sf"/>
</dbReference>
<comment type="similarity">
    <text evidence="2 9">Belongs to the cation transport ATPase (P-type) (TC 3.A.3) family. Type IB subfamily.</text>
</comment>
<dbReference type="InterPro" id="IPR023214">
    <property type="entry name" value="HAD_sf"/>
</dbReference>
<dbReference type="NCBIfam" id="TIGR01525">
    <property type="entry name" value="ATPase-IB_hvy"/>
    <property type="match status" value="1"/>
</dbReference>
<dbReference type="SUPFAM" id="SSF81665">
    <property type="entry name" value="Calcium ATPase, transmembrane domain M"/>
    <property type="match status" value="1"/>
</dbReference>
<dbReference type="GO" id="GO:0046872">
    <property type="term" value="F:metal ion binding"/>
    <property type="evidence" value="ECO:0007669"/>
    <property type="project" value="UniProtKB-KW"/>
</dbReference>
<keyword evidence="4 9" id="KW-0812">Transmembrane</keyword>
<dbReference type="GO" id="GO:0005886">
    <property type="term" value="C:plasma membrane"/>
    <property type="evidence" value="ECO:0007669"/>
    <property type="project" value="UniProtKB-SubCell"/>
</dbReference>
<gene>
    <name evidence="11" type="primary">cadA</name>
    <name evidence="11" type="ORF">IAC53_06300</name>
</gene>
<dbReference type="InterPro" id="IPR001757">
    <property type="entry name" value="P_typ_ATPase"/>
</dbReference>
<dbReference type="EMBL" id="DVMW01000036">
    <property type="protein sequence ID" value="HIU36195.1"/>
    <property type="molecule type" value="Genomic_DNA"/>
</dbReference>
<dbReference type="InterPro" id="IPR059000">
    <property type="entry name" value="ATPase_P-type_domA"/>
</dbReference>
<dbReference type="SUPFAM" id="SSF56784">
    <property type="entry name" value="HAD-like"/>
    <property type="match status" value="1"/>
</dbReference>
<dbReference type="Pfam" id="PF00122">
    <property type="entry name" value="E1-E2_ATPase"/>
    <property type="match status" value="1"/>
</dbReference>
<proteinExistence type="inferred from homology"/>
<evidence type="ECO:0000256" key="3">
    <source>
        <dbReference type="ARBA" id="ARBA00022539"/>
    </source>
</evidence>
<keyword evidence="6 9" id="KW-0472">Membrane</keyword>
<dbReference type="Pfam" id="PF00702">
    <property type="entry name" value="Hydrolase"/>
    <property type="match status" value="1"/>
</dbReference>
<dbReference type="NCBIfam" id="TIGR01494">
    <property type="entry name" value="ATPase_P-type"/>
    <property type="match status" value="1"/>
</dbReference>
<comment type="subcellular location">
    <subcellularLocation>
        <location evidence="9">Cell membrane</location>
    </subcellularLocation>
    <subcellularLocation>
        <location evidence="1">Membrane</location>
        <topology evidence="1">Multi-pass membrane protein</topology>
    </subcellularLocation>
</comment>
<feature type="transmembrane region" description="Helical" evidence="9">
    <location>
        <begin position="233"/>
        <end position="253"/>
    </location>
</feature>
<keyword evidence="9" id="KW-0547">Nucleotide-binding</keyword>
<reference evidence="11" key="1">
    <citation type="submission" date="2020-10" db="EMBL/GenBank/DDBJ databases">
        <authorList>
            <person name="Gilroy R."/>
        </authorList>
    </citation>
    <scope>NUCLEOTIDE SEQUENCE</scope>
    <source>
        <strain evidence="11">ChiGjej1B1-19959</strain>
    </source>
</reference>
<evidence type="ECO:0000256" key="7">
    <source>
        <dbReference type="ARBA" id="ARBA00039103"/>
    </source>
</evidence>
<protein>
    <recommendedName>
        <fullName evidence="7">Cd(2+)-exporting ATPase</fullName>
        <ecNumber evidence="7">7.2.2.21</ecNumber>
    </recommendedName>
</protein>
<evidence type="ECO:0000256" key="8">
    <source>
        <dbReference type="ARBA" id="ARBA00049338"/>
    </source>
</evidence>
<feature type="domain" description="P-type ATPase A" evidence="10">
    <location>
        <begin position="115"/>
        <end position="214"/>
    </location>
</feature>
<accession>A0A9D1IFY4</accession>
<evidence type="ECO:0000256" key="4">
    <source>
        <dbReference type="ARBA" id="ARBA00022692"/>
    </source>
</evidence>
<evidence type="ECO:0000256" key="9">
    <source>
        <dbReference type="RuleBase" id="RU362081"/>
    </source>
</evidence>
<dbReference type="Proteomes" id="UP000824071">
    <property type="component" value="Unassembled WGS sequence"/>
</dbReference>
<evidence type="ECO:0000313" key="12">
    <source>
        <dbReference type="Proteomes" id="UP000824071"/>
    </source>
</evidence>
<evidence type="ECO:0000259" key="10">
    <source>
        <dbReference type="Pfam" id="PF00122"/>
    </source>
</evidence>
<evidence type="ECO:0000256" key="5">
    <source>
        <dbReference type="ARBA" id="ARBA00022989"/>
    </source>
</evidence>
<dbReference type="PRINTS" id="PR00119">
    <property type="entry name" value="CATATPASE"/>
</dbReference>
<dbReference type="Gene3D" id="3.40.1110.10">
    <property type="entry name" value="Calcium-transporting ATPase, cytoplasmic domain N"/>
    <property type="match status" value="1"/>
</dbReference>
<dbReference type="PANTHER" id="PTHR48085:SF5">
    <property type="entry name" value="CADMIUM_ZINC-TRANSPORTING ATPASE HMA4-RELATED"/>
    <property type="match status" value="1"/>
</dbReference>
<dbReference type="PROSITE" id="PS00154">
    <property type="entry name" value="ATPASE_E1_E2"/>
    <property type="match status" value="1"/>
</dbReference>
<organism evidence="11 12">
    <name type="scientific">Candidatus Fimenecus excrementigallinarum</name>
    <dbReference type="NCBI Taxonomy" id="2840816"/>
    <lineage>
        <taxon>Bacteria</taxon>
        <taxon>Bacillati</taxon>
        <taxon>Bacillota</taxon>
        <taxon>Clostridia</taxon>
        <taxon>Candidatus Fimenecus</taxon>
    </lineage>
</organism>
<dbReference type="GO" id="GO:0008551">
    <property type="term" value="F:P-type cadmium transporter activity"/>
    <property type="evidence" value="ECO:0007669"/>
    <property type="project" value="UniProtKB-EC"/>
</dbReference>
<dbReference type="InterPro" id="IPR023298">
    <property type="entry name" value="ATPase_P-typ_TM_dom_sf"/>
</dbReference>
<dbReference type="GO" id="GO:0005524">
    <property type="term" value="F:ATP binding"/>
    <property type="evidence" value="ECO:0007669"/>
    <property type="project" value="UniProtKB-UniRule"/>
</dbReference>
<feature type="transmembrane region" description="Helical" evidence="9">
    <location>
        <begin position="31"/>
        <end position="49"/>
    </location>
</feature>
<keyword evidence="9" id="KW-0479">Metal-binding</keyword>
<dbReference type="InterPro" id="IPR027256">
    <property type="entry name" value="P-typ_ATPase_IB"/>
</dbReference>
<dbReference type="InterPro" id="IPR036412">
    <property type="entry name" value="HAD-like_sf"/>
</dbReference>
<feature type="transmembrane region" description="Helical" evidence="9">
    <location>
        <begin position="265"/>
        <end position="291"/>
    </location>
</feature>
<dbReference type="PANTHER" id="PTHR48085">
    <property type="entry name" value="CADMIUM/ZINC-TRANSPORTING ATPASE HMA2-RELATED"/>
    <property type="match status" value="1"/>
</dbReference>
<dbReference type="Gene3D" id="3.40.50.1000">
    <property type="entry name" value="HAD superfamily/HAD-like"/>
    <property type="match status" value="1"/>
</dbReference>
<dbReference type="InterPro" id="IPR018303">
    <property type="entry name" value="ATPase_P-typ_P_site"/>
</dbReference>
<sequence>MTAKQKRALARILCAAALLLGVSFVSLQGVWQALLFLVPYFVIGWDVLWKSLRNIARGQVFDENFLMALATVGAFGVGEYREAVAVMLFYQVGELFENIAVGKSRKSIASLMDIRPDSATVLRGGEAVTVSPEEVELAETLLIKPGERVPLDCVITKGTTTVNTAALTGESLPQDKAVSDTLVSGSVNLSGVVEARVKSLYAESTVSRILELVENASGKKARSEAFITRFARYYTPAVVIAAVLLAAVPPLFFHQPFTEWLTRALTFLVISCPCALVVSVPLSFFGGIGAVSKIGVLIKGANDLESLANVNTVVFDKTGTLTQGKFTVTAIHSDVMPPEALLDIAAVAESYSGHPIAACIVQAHGGHIDKSRISEIHEHAGLGIEAVIDGRTVLAGNGKLMDSAGVKWRPCHRPGTIVHIASDGEYMGHIVIADVVKPDAAEAVRALKAAGVAKTVMLTGDDEKVANAVAETLGIDEVHAKLLPEGKVQRVESLLAEKADARKTLAFVGDGVNDAPVLSRADVGIAMGALGSDAAIEAADVVLMDDKPAKLARAVRIARKTMRIVRENIVFSLLVKAVVLVLGALGLANMWLAVFADVGVLVLAILNAVRTLRVVK</sequence>
<dbReference type="AlphaFoldDB" id="A0A9D1IFY4"/>
<dbReference type="InterPro" id="IPR051014">
    <property type="entry name" value="Cation_Transport_ATPase_IB"/>
</dbReference>
<keyword evidence="3" id="KW-0104">Cadmium</keyword>
<keyword evidence="9" id="KW-1003">Cell membrane</keyword>
<dbReference type="EC" id="7.2.2.21" evidence="7"/>
<keyword evidence="9" id="KW-0067">ATP-binding</keyword>
<comment type="catalytic activity">
    <reaction evidence="8">
        <text>Cd(2+)(in) + ATP + H2O = Cd(2+)(out) + ADP + phosphate + H(+)</text>
        <dbReference type="Rhea" id="RHEA:12132"/>
        <dbReference type="ChEBI" id="CHEBI:15377"/>
        <dbReference type="ChEBI" id="CHEBI:15378"/>
        <dbReference type="ChEBI" id="CHEBI:30616"/>
        <dbReference type="ChEBI" id="CHEBI:43474"/>
        <dbReference type="ChEBI" id="CHEBI:48775"/>
        <dbReference type="ChEBI" id="CHEBI:456216"/>
        <dbReference type="EC" id="7.2.2.21"/>
    </reaction>
</comment>
<evidence type="ECO:0000256" key="2">
    <source>
        <dbReference type="ARBA" id="ARBA00006024"/>
    </source>
</evidence>
<dbReference type="NCBIfam" id="TIGR01512">
    <property type="entry name" value="ATPase-IB2_Cd"/>
    <property type="match status" value="1"/>
</dbReference>
<dbReference type="Gene3D" id="2.70.150.10">
    <property type="entry name" value="Calcium-transporting ATPase, cytoplasmic transduction domain A"/>
    <property type="match status" value="1"/>
</dbReference>
<evidence type="ECO:0000256" key="1">
    <source>
        <dbReference type="ARBA" id="ARBA00004141"/>
    </source>
</evidence>
<dbReference type="GO" id="GO:0016887">
    <property type="term" value="F:ATP hydrolysis activity"/>
    <property type="evidence" value="ECO:0007669"/>
    <property type="project" value="InterPro"/>
</dbReference>
<name>A0A9D1IFY4_9FIRM</name>
<keyword evidence="5 9" id="KW-1133">Transmembrane helix</keyword>
<evidence type="ECO:0000313" key="11">
    <source>
        <dbReference type="EMBL" id="HIU36195.1"/>
    </source>
</evidence>
<dbReference type="InterPro" id="IPR023299">
    <property type="entry name" value="ATPase_P-typ_cyto_dom_N"/>
</dbReference>
<evidence type="ECO:0000256" key="6">
    <source>
        <dbReference type="ARBA" id="ARBA00023136"/>
    </source>
</evidence>
<feature type="transmembrane region" description="Helical" evidence="9">
    <location>
        <begin position="569"/>
        <end position="585"/>
    </location>
</feature>
<reference evidence="11" key="2">
    <citation type="journal article" date="2021" name="PeerJ">
        <title>Extensive microbial diversity within the chicken gut microbiome revealed by metagenomics and culture.</title>
        <authorList>
            <person name="Gilroy R."/>
            <person name="Ravi A."/>
            <person name="Getino M."/>
            <person name="Pursley I."/>
            <person name="Horton D.L."/>
            <person name="Alikhan N.F."/>
            <person name="Baker D."/>
            <person name="Gharbi K."/>
            <person name="Hall N."/>
            <person name="Watson M."/>
            <person name="Adriaenssens E.M."/>
            <person name="Foster-Nyarko E."/>
            <person name="Jarju S."/>
            <person name="Secka A."/>
            <person name="Antonio M."/>
            <person name="Oren A."/>
            <person name="Chaudhuri R.R."/>
            <person name="La Ragione R."/>
            <person name="Hildebrand F."/>
            <person name="Pallen M.J."/>
        </authorList>
    </citation>
    <scope>NUCLEOTIDE SEQUENCE</scope>
    <source>
        <strain evidence="11">ChiGjej1B1-19959</strain>
    </source>
</reference>